<proteinExistence type="predicted"/>
<evidence type="ECO:0000256" key="6">
    <source>
        <dbReference type="ARBA" id="ARBA00022777"/>
    </source>
</evidence>
<dbReference type="EMBL" id="QUSL01000030">
    <property type="protein sequence ID" value="RGD80683.1"/>
    <property type="molecule type" value="Genomic_DNA"/>
</dbReference>
<dbReference type="AlphaFoldDB" id="A0A3E3E9T2"/>
<evidence type="ECO:0000259" key="7">
    <source>
        <dbReference type="PROSITE" id="PS51093"/>
    </source>
</evidence>
<comment type="caution">
    <text evidence="8">The sequence shown here is derived from an EMBL/GenBank/DDBJ whole genome shotgun (WGS) entry which is preliminary data.</text>
</comment>
<dbReference type="InterPro" id="IPR011055">
    <property type="entry name" value="Dup_hybrid_motif"/>
</dbReference>
<accession>A0A3E3E9T2</accession>
<evidence type="ECO:0000256" key="4">
    <source>
        <dbReference type="ARBA" id="ARBA00022679"/>
    </source>
</evidence>
<dbReference type="PANTHER" id="PTHR45008">
    <property type="entry name" value="PTS SYSTEM GLUCOSE-SPECIFIC EIIA COMPONENT"/>
    <property type="match status" value="1"/>
</dbReference>
<dbReference type="Gene3D" id="2.70.70.10">
    <property type="entry name" value="Glucose Permease (Domain IIA)"/>
    <property type="match status" value="1"/>
</dbReference>
<dbReference type="SUPFAM" id="SSF51261">
    <property type="entry name" value="Duplicated hybrid motif"/>
    <property type="match status" value="1"/>
</dbReference>
<dbReference type="PROSITE" id="PS51093">
    <property type="entry name" value="PTS_EIIA_TYPE_1"/>
    <property type="match status" value="1"/>
</dbReference>
<dbReference type="Pfam" id="PF00358">
    <property type="entry name" value="PTS_EIIA_1"/>
    <property type="match status" value="1"/>
</dbReference>
<keyword evidence="3 8" id="KW-0762">Sugar transport</keyword>
<evidence type="ECO:0000313" key="8">
    <source>
        <dbReference type="EMBL" id="RGD80683.1"/>
    </source>
</evidence>
<sequence>MIKIFKSLKNNQKNTNNVYAVVNGVSFNLEYVDDNVFSKKVMGEGVAIVPTSSEVCAPCSGVLTTLFPTGHAFGITRDDGVEILVHIGLDTVNLKGKGFTILKKKNQKVGAGEKIIKLDLNYLRNENIDYTIMIVFLDTKGKTLKLEKYGEVTAGKSIITVM</sequence>
<protein>
    <submittedName>
        <fullName evidence="8">PTS glucose transporter subunit IIA</fullName>
    </submittedName>
</protein>
<evidence type="ECO:0000256" key="2">
    <source>
        <dbReference type="ARBA" id="ARBA00022448"/>
    </source>
</evidence>
<dbReference type="FunFam" id="2.70.70.10:FF:000001">
    <property type="entry name" value="PTS system glucose-specific IIA component"/>
    <property type="match status" value="1"/>
</dbReference>
<evidence type="ECO:0000313" key="9">
    <source>
        <dbReference type="Proteomes" id="UP000261032"/>
    </source>
</evidence>
<organism evidence="8 9">
    <name type="scientific">Thomasclavelia ramosa</name>
    <dbReference type="NCBI Taxonomy" id="1547"/>
    <lineage>
        <taxon>Bacteria</taxon>
        <taxon>Bacillati</taxon>
        <taxon>Bacillota</taxon>
        <taxon>Erysipelotrichia</taxon>
        <taxon>Erysipelotrichales</taxon>
        <taxon>Coprobacillaceae</taxon>
        <taxon>Thomasclavelia</taxon>
    </lineage>
</organism>
<feature type="domain" description="PTS EIIA type-1" evidence="7">
    <location>
        <begin position="34"/>
        <end position="138"/>
    </location>
</feature>
<comment type="subcellular location">
    <subcellularLocation>
        <location evidence="1">Cytoplasm</location>
    </subcellularLocation>
</comment>
<dbReference type="RefSeq" id="WP_008792233.1">
    <property type="nucleotide sequence ID" value="NZ_CACRTL010000015.1"/>
</dbReference>
<reference evidence="8 9" key="1">
    <citation type="submission" date="2018-08" db="EMBL/GenBank/DDBJ databases">
        <title>A genome reference for cultivated species of the human gut microbiota.</title>
        <authorList>
            <person name="Zou Y."/>
            <person name="Xue W."/>
            <person name="Luo G."/>
        </authorList>
    </citation>
    <scope>NUCLEOTIDE SEQUENCE [LARGE SCALE GENOMIC DNA]</scope>
    <source>
        <strain evidence="8 9">OM06-4</strain>
    </source>
</reference>
<gene>
    <name evidence="8" type="ORF">DXB93_15130</name>
</gene>
<dbReference type="InterPro" id="IPR050890">
    <property type="entry name" value="PTS_EIIA_component"/>
</dbReference>
<dbReference type="InterPro" id="IPR001127">
    <property type="entry name" value="PTS_EIIA_1_perm"/>
</dbReference>
<keyword evidence="4" id="KW-0808">Transferase</keyword>
<dbReference type="PROSITE" id="PS00371">
    <property type="entry name" value="PTS_EIIA_TYPE_1_HIS"/>
    <property type="match status" value="1"/>
</dbReference>
<dbReference type="GO" id="GO:0005737">
    <property type="term" value="C:cytoplasm"/>
    <property type="evidence" value="ECO:0007669"/>
    <property type="project" value="UniProtKB-SubCell"/>
</dbReference>
<name>A0A3E3E9T2_9FIRM</name>
<evidence type="ECO:0000256" key="3">
    <source>
        <dbReference type="ARBA" id="ARBA00022597"/>
    </source>
</evidence>
<evidence type="ECO:0000256" key="5">
    <source>
        <dbReference type="ARBA" id="ARBA00022683"/>
    </source>
</evidence>
<keyword evidence="6" id="KW-0418">Kinase</keyword>
<keyword evidence="2" id="KW-0813">Transport</keyword>
<dbReference type="NCBIfam" id="TIGR00830">
    <property type="entry name" value="PTBA"/>
    <property type="match status" value="1"/>
</dbReference>
<dbReference type="PANTHER" id="PTHR45008:SF1">
    <property type="entry name" value="PTS SYSTEM GLUCOSE-SPECIFIC EIIA COMPONENT"/>
    <property type="match status" value="1"/>
</dbReference>
<dbReference type="Proteomes" id="UP000261032">
    <property type="component" value="Unassembled WGS sequence"/>
</dbReference>
<dbReference type="GO" id="GO:0016301">
    <property type="term" value="F:kinase activity"/>
    <property type="evidence" value="ECO:0007669"/>
    <property type="project" value="UniProtKB-KW"/>
</dbReference>
<evidence type="ECO:0000256" key="1">
    <source>
        <dbReference type="ARBA" id="ARBA00004496"/>
    </source>
</evidence>
<keyword evidence="5" id="KW-0598">Phosphotransferase system</keyword>
<dbReference type="GO" id="GO:0009401">
    <property type="term" value="P:phosphoenolpyruvate-dependent sugar phosphotransferase system"/>
    <property type="evidence" value="ECO:0007669"/>
    <property type="project" value="UniProtKB-KW"/>
</dbReference>